<evidence type="ECO:0000256" key="10">
    <source>
        <dbReference type="ARBA" id="ARBA00047152"/>
    </source>
</evidence>
<keyword evidence="5 11" id="KW-0689">Ribosomal protein</keyword>
<dbReference type="PROSITE" id="PS00050">
    <property type="entry name" value="RIBOSOMAL_L23"/>
    <property type="match status" value="1"/>
</dbReference>
<name>A0ABN8Z3U0_RANTA</name>
<dbReference type="InterPro" id="IPR005633">
    <property type="entry name" value="Ribosomal_uL23_N"/>
</dbReference>
<dbReference type="SUPFAM" id="SSF54189">
    <property type="entry name" value="Ribosomal proteins S24e, L23 and L15e"/>
    <property type="match status" value="1"/>
</dbReference>
<proteinExistence type="inferred from homology"/>
<evidence type="ECO:0000256" key="12">
    <source>
        <dbReference type="SAM" id="MobiDB-lite"/>
    </source>
</evidence>
<evidence type="ECO:0000256" key="9">
    <source>
        <dbReference type="ARBA" id="ARBA00045456"/>
    </source>
</evidence>
<dbReference type="NCBIfam" id="NF011118">
    <property type="entry name" value="PRK14548.1"/>
    <property type="match status" value="1"/>
</dbReference>
<dbReference type="InterPro" id="IPR012677">
    <property type="entry name" value="Nucleotide-bd_a/b_plait_sf"/>
</dbReference>
<feature type="compositionally biased region" description="Basic residues" evidence="12">
    <location>
        <begin position="20"/>
        <end position="62"/>
    </location>
</feature>
<evidence type="ECO:0000256" key="2">
    <source>
        <dbReference type="ARBA" id="ARBA00022730"/>
    </source>
</evidence>
<evidence type="ECO:0000256" key="11">
    <source>
        <dbReference type="RuleBase" id="RU003934"/>
    </source>
</evidence>
<sequence length="156" mass="17385">MAPKAKKEAHAPPKAEAKAKALKAKKAVLKGVHSHKKKKIRTSPTFRRPKTPRLRRQPKYPRKSAPGRNKLDRYAIIKSPLTTESAMKKTEDNTTLVFVVDVKANEHQIKQAVEKLCDADAAEVSTLLRPDGEKKAYVRLAPDYDALDVANKIGII</sequence>
<gene>
    <name evidence="14" type="ORF">MRATA1EN1_LOCUS16578</name>
</gene>
<protein>
    <recommendedName>
        <fullName evidence="7">Large ribosomal subunit protein uL23</fullName>
    </recommendedName>
    <alternativeName>
        <fullName evidence="8">60S ribosomal protein L23a</fullName>
    </alternativeName>
</protein>
<evidence type="ECO:0000256" key="6">
    <source>
        <dbReference type="ARBA" id="ARBA00023274"/>
    </source>
</evidence>
<comment type="similarity">
    <text evidence="1 11">Belongs to the universal ribosomal protein uL23 family.</text>
</comment>
<dbReference type="InterPro" id="IPR013025">
    <property type="entry name" value="Ribosomal_uL23-like"/>
</dbReference>
<evidence type="ECO:0000256" key="1">
    <source>
        <dbReference type="ARBA" id="ARBA00006700"/>
    </source>
</evidence>
<keyword evidence="3" id="KW-0694">RNA-binding</keyword>
<dbReference type="InterPro" id="IPR001014">
    <property type="entry name" value="Ribosomal_uL23_CS"/>
</dbReference>
<keyword evidence="15" id="KW-1185">Reference proteome</keyword>
<dbReference type="Proteomes" id="UP001176941">
    <property type="component" value="Chromosome 27"/>
</dbReference>
<reference evidence="14" key="1">
    <citation type="submission" date="2023-04" db="EMBL/GenBank/DDBJ databases">
        <authorList>
            <consortium name="ELIXIR-Norway"/>
        </authorList>
    </citation>
    <scope>NUCLEOTIDE SEQUENCE [LARGE SCALE GENOMIC DNA]</scope>
</reference>
<feature type="region of interest" description="Disordered" evidence="12">
    <location>
        <begin position="1"/>
        <end position="71"/>
    </location>
</feature>
<feature type="compositionally biased region" description="Basic and acidic residues" evidence="12">
    <location>
        <begin position="1"/>
        <end position="19"/>
    </location>
</feature>
<evidence type="ECO:0000256" key="7">
    <source>
        <dbReference type="ARBA" id="ARBA00044537"/>
    </source>
</evidence>
<dbReference type="EMBL" id="OX459963">
    <property type="protein sequence ID" value="CAI9167616.1"/>
    <property type="molecule type" value="Genomic_DNA"/>
</dbReference>
<evidence type="ECO:0000313" key="15">
    <source>
        <dbReference type="Proteomes" id="UP001176941"/>
    </source>
</evidence>
<dbReference type="Gene3D" id="3.30.70.330">
    <property type="match status" value="1"/>
</dbReference>
<keyword evidence="2" id="KW-0699">rRNA-binding</keyword>
<evidence type="ECO:0000256" key="4">
    <source>
        <dbReference type="ARBA" id="ARBA00022934"/>
    </source>
</evidence>
<evidence type="ECO:0000256" key="3">
    <source>
        <dbReference type="ARBA" id="ARBA00022884"/>
    </source>
</evidence>
<dbReference type="PANTHER" id="PTHR11620">
    <property type="entry name" value="60S RIBOSOMAL PROTEIN L23A"/>
    <property type="match status" value="1"/>
</dbReference>
<evidence type="ECO:0000256" key="8">
    <source>
        <dbReference type="ARBA" id="ARBA00044564"/>
    </source>
</evidence>
<keyword evidence="6 11" id="KW-0687">Ribonucleoprotein</keyword>
<dbReference type="Pfam" id="PF03939">
    <property type="entry name" value="Ribosomal_L23eN"/>
    <property type="match status" value="1"/>
</dbReference>
<dbReference type="HAMAP" id="MF_01369_A">
    <property type="entry name" value="Ribosomal_uL23_A"/>
    <property type="match status" value="1"/>
</dbReference>
<evidence type="ECO:0000259" key="13">
    <source>
        <dbReference type="Pfam" id="PF03939"/>
    </source>
</evidence>
<accession>A0ABN8Z3U0</accession>
<dbReference type="Pfam" id="PF00276">
    <property type="entry name" value="Ribosomal_L23"/>
    <property type="match status" value="1"/>
</dbReference>
<comment type="function">
    <text evidence="9">Component of the large ribosomal subunit. The ribosome is a large ribonucleoprotein complex responsible for the synthesis of proteins in the cell. Binds a specific region on the 26S rRNA. May promote p53/TP53 degradation possibly through the stimulation of MDM2-mediated TP53 polyubiquitination.</text>
</comment>
<organism evidence="14 15">
    <name type="scientific">Rangifer tarandus platyrhynchus</name>
    <name type="common">Svalbard reindeer</name>
    <dbReference type="NCBI Taxonomy" id="3082113"/>
    <lineage>
        <taxon>Eukaryota</taxon>
        <taxon>Metazoa</taxon>
        <taxon>Chordata</taxon>
        <taxon>Craniata</taxon>
        <taxon>Vertebrata</taxon>
        <taxon>Euteleostomi</taxon>
        <taxon>Mammalia</taxon>
        <taxon>Eutheria</taxon>
        <taxon>Laurasiatheria</taxon>
        <taxon>Artiodactyla</taxon>
        <taxon>Ruminantia</taxon>
        <taxon>Pecora</taxon>
        <taxon>Cervidae</taxon>
        <taxon>Odocoileinae</taxon>
        <taxon>Rangifer</taxon>
    </lineage>
</organism>
<dbReference type="InterPro" id="IPR012678">
    <property type="entry name" value="Ribosomal_uL23/eL15/eS24_sf"/>
</dbReference>
<keyword evidence="4" id="KW-0164">Citrullination</keyword>
<evidence type="ECO:0000256" key="5">
    <source>
        <dbReference type="ARBA" id="ARBA00022980"/>
    </source>
</evidence>
<comment type="subunit">
    <text evidence="10">Component of the large ribosomal subunit. Interacts with LYAR and GNL2. Interacts with MDM2; this interaction may promote MDM2-mediated p53/TP53 polyubiquitination. Directly interacts (via BIB domain) with IPO5, IPO7, KPNB1 and TNPO1; these interactions are involved in RPL23A nuclear import for the assembly of ribosomal subunits. Interacts with IPO8.</text>
</comment>
<feature type="domain" description="Large ribosomal subunit protein uL23 N-terminal" evidence="13">
    <location>
        <begin position="17"/>
        <end position="66"/>
    </location>
</feature>
<evidence type="ECO:0000313" key="14">
    <source>
        <dbReference type="EMBL" id="CAI9167616.1"/>
    </source>
</evidence>